<dbReference type="EMBL" id="VSFG01000001">
    <property type="protein sequence ID" value="TYB48152.1"/>
    <property type="molecule type" value="Genomic_DNA"/>
</dbReference>
<keyword evidence="2" id="KW-1185">Reference proteome</keyword>
<dbReference type="STRING" id="1220554.GCA_001552135_04265"/>
<comment type="caution">
    <text evidence="1">The sequence shown here is derived from an EMBL/GenBank/DDBJ whole genome shotgun (WGS) entry which is preliminary data.</text>
</comment>
<sequence length="146" mass="16194">MAQEVITSLERLAELLEARSPLYVRWSADPEADQSNPNSMDGLTGAELPGLSANPLAVEEWWGDRSTVLWVARRLHDYSHLEKARTPGARPWVLAGDEAGRGPDNEPVIARPRLVALIDKQVLDEAEELLKREPNVEWGPLDRPGG</sequence>
<name>A0A5D0NV76_9ACTN</name>
<dbReference type="Pfam" id="PF19593">
    <property type="entry name" value="DUF6098"/>
    <property type="match status" value="1"/>
</dbReference>
<reference evidence="1 2" key="1">
    <citation type="submission" date="2019-08" db="EMBL/GenBank/DDBJ databases">
        <title>Actinomadura sp. nov. CYP1-5 isolated from mountain soil.</title>
        <authorList>
            <person name="Songsumanus A."/>
            <person name="Kuncharoen N."/>
            <person name="Kudo T."/>
            <person name="Yuki M."/>
            <person name="Igarashi Y."/>
            <person name="Tanasupawat S."/>
        </authorList>
    </citation>
    <scope>NUCLEOTIDE SEQUENCE [LARGE SCALE GENOMIC DNA]</scope>
    <source>
        <strain evidence="1 2">JCM 14158</strain>
    </source>
</reference>
<dbReference type="AlphaFoldDB" id="A0A5D0NV76"/>
<protein>
    <submittedName>
        <fullName evidence="1">Uncharacterized protein</fullName>
    </submittedName>
</protein>
<dbReference type="RefSeq" id="WP_067893809.1">
    <property type="nucleotide sequence ID" value="NZ_VSFG01000001.1"/>
</dbReference>
<dbReference type="InterPro" id="IPR046080">
    <property type="entry name" value="DUF6098"/>
</dbReference>
<proteinExistence type="predicted"/>
<accession>A0A5D0NV76</accession>
<dbReference type="Proteomes" id="UP000323380">
    <property type="component" value="Unassembled WGS sequence"/>
</dbReference>
<gene>
    <name evidence="1" type="ORF">FXF69_02710</name>
</gene>
<evidence type="ECO:0000313" key="1">
    <source>
        <dbReference type="EMBL" id="TYB48152.1"/>
    </source>
</evidence>
<organism evidence="1 2">
    <name type="scientific">Actinomadura chibensis</name>
    <dbReference type="NCBI Taxonomy" id="392828"/>
    <lineage>
        <taxon>Bacteria</taxon>
        <taxon>Bacillati</taxon>
        <taxon>Actinomycetota</taxon>
        <taxon>Actinomycetes</taxon>
        <taxon>Streptosporangiales</taxon>
        <taxon>Thermomonosporaceae</taxon>
        <taxon>Actinomadura</taxon>
    </lineage>
</organism>
<evidence type="ECO:0000313" key="2">
    <source>
        <dbReference type="Proteomes" id="UP000323380"/>
    </source>
</evidence>